<feature type="domain" description="NmrA-like" evidence="3">
    <location>
        <begin position="12"/>
        <end position="242"/>
    </location>
</feature>
<proteinExistence type="predicted"/>
<reference evidence="4" key="1">
    <citation type="submission" date="2022-01" db="EMBL/GenBank/DDBJ databases">
        <title>Comparative genomics reveals a dynamic genome evolution in the ectomycorrhizal milk-cap (Lactarius) mushrooms.</title>
        <authorList>
            <consortium name="DOE Joint Genome Institute"/>
            <person name="Lebreton A."/>
            <person name="Tang N."/>
            <person name="Kuo A."/>
            <person name="LaButti K."/>
            <person name="Drula E."/>
            <person name="Barry K."/>
            <person name="Clum A."/>
            <person name="Lipzen A."/>
            <person name="Mousain D."/>
            <person name="Ng V."/>
            <person name="Wang R."/>
            <person name="Wang X."/>
            <person name="Dai Y."/>
            <person name="Henrissat B."/>
            <person name="Grigoriev I.V."/>
            <person name="Guerin-Laguette A."/>
            <person name="Yu F."/>
            <person name="Martin F.M."/>
        </authorList>
    </citation>
    <scope>NUCLEOTIDE SEQUENCE</scope>
    <source>
        <strain evidence="4">QP</strain>
    </source>
</reference>
<accession>A0AAD4LQ08</accession>
<gene>
    <name evidence="4" type="ORF">EDB92DRAFT_1793939</name>
</gene>
<keyword evidence="5" id="KW-1185">Reference proteome</keyword>
<keyword evidence="2" id="KW-0560">Oxidoreductase</keyword>
<name>A0AAD4LQ08_9AGAM</name>
<comment type="caution">
    <text evidence="4">The sequence shown here is derived from an EMBL/GenBank/DDBJ whole genome shotgun (WGS) entry which is preliminary data.</text>
</comment>
<dbReference type="InterPro" id="IPR036291">
    <property type="entry name" value="NAD(P)-bd_dom_sf"/>
</dbReference>
<dbReference type="EMBL" id="JAKELL010000009">
    <property type="protein sequence ID" value="KAH8996234.1"/>
    <property type="molecule type" value="Genomic_DNA"/>
</dbReference>
<dbReference type="GO" id="GO:0016491">
    <property type="term" value="F:oxidoreductase activity"/>
    <property type="evidence" value="ECO:0007669"/>
    <property type="project" value="UniProtKB-KW"/>
</dbReference>
<evidence type="ECO:0000256" key="1">
    <source>
        <dbReference type="ARBA" id="ARBA00022857"/>
    </source>
</evidence>
<dbReference type="PANTHER" id="PTHR47706:SF9">
    <property type="entry name" value="NMRA-LIKE DOMAIN-CONTAINING PROTEIN-RELATED"/>
    <property type="match status" value="1"/>
</dbReference>
<sequence length="289" mass="31516">MSGFKNFTVAGLGGLGSHVVRELLKLKNQGKIDNVTVLTRSDSSSLDEYKASGAKIAVVDYGSAESLKNAVTGADVVISTVTHAALQVQHLLAEQAKAAGVKIFVPSEFGDVTDRQNPEGLFLVKQAVHHKCKELDLPYALFFTGAHPDVAFTPYLGLDLQSGDVNVGLDGNALNSFTAQSDIGRYVAYVLTNLPRSKIEWRTFRIESERKSFNQIFKQHEEKTGKKLNVTYRPESELEAAIAKNPADVRSFLQLDWGRGGGLVGSLDQLSVSEYPDWNPKSIADVLYA</sequence>
<evidence type="ECO:0000256" key="2">
    <source>
        <dbReference type="ARBA" id="ARBA00023002"/>
    </source>
</evidence>
<dbReference type="Proteomes" id="UP001201163">
    <property type="component" value="Unassembled WGS sequence"/>
</dbReference>
<dbReference type="PANTHER" id="PTHR47706">
    <property type="entry name" value="NMRA-LIKE FAMILY PROTEIN"/>
    <property type="match status" value="1"/>
</dbReference>
<organism evidence="4 5">
    <name type="scientific">Lactarius akahatsu</name>
    <dbReference type="NCBI Taxonomy" id="416441"/>
    <lineage>
        <taxon>Eukaryota</taxon>
        <taxon>Fungi</taxon>
        <taxon>Dikarya</taxon>
        <taxon>Basidiomycota</taxon>
        <taxon>Agaricomycotina</taxon>
        <taxon>Agaricomycetes</taxon>
        <taxon>Russulales</taxon>
        <taxon>Russulaceae</taxon>
        <taxon>Lactarius</taxon>
    </lineage>
</organism>
<evidence type="ECO:0000259" key="3">
    <source>
        <dbReference type="Pfam" id="PF05368"/>
    </source>
</evidence>
<dbReference type="AlphaFoldDB" id="A0AAD4LQ08"/>
<dbReference type="Gene3D" id="3.90.25.10">
    <property type="entry name" value="UDP-galactose 4-epimerase, domain 1"/>
    <property type="match status" value="1"/>
</dbReference>
<dbReference type="InterPro" id="IPR008030">
    <property type="entry name" value="NmrA-like"/>
</dbReference>
<evidence type="ECO:0000313" key="5">
    <source>
        <dbReference type="Proteomes" id="UP001201163"/>
    </source>
</evidence>
<protein>
    <submittedName>
        <fullName evidence="4">NAD-P-binding protein</fullName>
    </submittedName>
</protein>
<dbReference type="InterPro" id="IPR051609">
    <property type="entry name" value="NmrA/Isoflavone_reductase-like"/>
</dbReference>
<evidence type="ECO:0000313" key="4">
    <source>
        <dbReference type="EMBL" id="KAH8996234.1"/>
    </source>
</evidence>
<keyword evidence="1" id="KW-0521">NADP</keyword>
<dbReference type="Gene3D" id="3.40.50.720">
    <property type="entry name" value="NAD(P)-binding Rossmann-like Domain"/>
    <property type="match status" value="1"/>
</dbReference>
<dbReference type="Pfam" id="PF05368">
    <property type="entry name" value="NmrA"/>
    <property type="match status" value="1"/>
</dbReference>
<dbReference type="SUPFAM" id="SSF51735">
    <property type="entry name" value="NAD(P)-binding Rossmann-fold domains"/>
    <property type="match status" value="1"/>
</dbReference>